<evidence type="ECO:0000313" key="1">
    <source>
        <dbReference type="EMBL" id="CAB50552.1"/>
    </source>
</evidence>
<dbReference type="PATRIC" id="fig|272844.11.peg.1762"/>
<proteinExistence type="predicted"/>
<evidence type="ECO:0000313" key="2">
    <source>
        <dbReference type="EMBL" id="CCE71116.1"/>
    </source>
</evidence>
<reference evidence="2 4" key="5">
    <citation type="journal article" date="2012" name="Curr. Microbiol.">
        <title>Re-annotation of two hyperthermophilic archaea Pyrococcus abyssi GE5 and Pyrococcus furiosus DSM 3638.</title>
        <authorList>
            <person name="Gao J."/>
            <person name="Wang J."/>
        </authorList>
    </citation>
    <scope>GENOME REANNOTATION</scope>
    <source>
        <strain evidence="2">GE5</strain>
        <strain evidence="4">GE5 / Orsay</strain>
    </source>
</reference>
<protein>
    <submittedName>
        <fullName evidence="1">Uncharacterized protein</fullName>
    </submittedName>
</protein>
<organism evidence="1 3">
    <name type="scientific">Pyrococcus abyssi (strain GE5 / Orsay)</name>
    <dbReference type="NCBI Taxonomy" id="272844"/>
    <lineage>
        <taxon>Archaea</taxon>
        <taxon>Methanobacteriati</taxon>
        <taxon>Methanobacteriota</taxon>
        <taxon>Thermococci</taxon>
        <taxon>Thermococcales</taxon>
        <taxon>Thermococcaceae</taxon>
        <taxon>Pyrococcus</taxon>
    </lineage>
</organism>
<name>Q9UY60_PYRAB</name>
<dbReference type="Proteomes" id="UP000000810">
    <property type="component" value="Chromosome"/>
</dbReference>
<dbReference type="HOGENOM" id="CLU_569408_0_0_2"/>
<dbReference type="EMBL" id="AJ248288">
    <property type="protein sequence ID" value="CAB50552.1"/>
    <property type="molecule type" value="Genomic_DNA"/>
</dbReference>
<keyword evidence="3" id="KW-1185">Reference proteome</keyword>
<dbReference type="STRING" id="272844.PAB1260"/>
<dbReference type="EMBL" id="HE613800">
    <property type="protein sequence ID" value="CCE71116.1"/>
    <property type="molecule type" value="Genomic_DNA"/>
</dbReference>
<dbReference type="KEGG" id="pab:PAB1260"/>
<dbReference type="AlphaFoldDB" id="Q9UY60"/>
<accession>Q9UY60</accession>
<dbReference type="RefSeq" id="WP_010868766.1">
    <property type="nucleotide sequence ID" value="NC_000868.1"/>
</dbReference>
<sequence length="479" mass="56231">MIDINYYLFTADKKLIASNSWDIPEFVMEFIPIVDLYGIWVLIRNIEGANLVIQRFDTIRLPGEPRRERGVLVVKLGKFNREELFIRRLYSEVFDQLRKRKILVLEDIPEEIQLKKFEKDIKLIENALTKILDAYFAGLYVNISLPTLNQVDYPSLAHRMAAIYIYAKYFYPKGVKGFAYSYRYFLDRDIIWLSSAGTPIEEFLRKETMLKISHKKGEKIRKDIRKNEISPVDTKSASVHFQRPSYKFFEFRFMLPKVNPPNIIRGILKFVKRNIGEFAILELRGATVNVLYESPNFERTILEKFMKFASYEPKVLLFQDSEITWIIIHIEGNLYVFLMVEKDYSFEKDPDSVIIGMLKDVLKISRRIGIISKELEKIEVPEIALDKKKEKLLMALNAIEKNKDIIGKVTVESILKGEPASFKIPGFKFEHMDILDAVFMAWLYYRELPYKVPVYGYFKKSPPYPSLWFSDDGKIYLGV</sequence>
<dbReference type="PIR" id="B75014">
    <property type="entry name" value="B75014"/>
</dbReference>
<reference evidence="1" key="2">
    <citation type="journal article" date="2000" name="J. Mol. Biol.">
        <title>Archaeal homologs of eukaryotic methylation guide small nucleolar RNAs: lessons from the Pyrococcus genomes.</title>
        <authorList>
            <person name="Gaspin C."/>
            <person name="Cavaille J."/>
            <person name="Erauso G."/>
        </authorList>
    </citation>
    <scope>NUCLEOTIDE SEQUENCE</scope>
    <source>
        <strain evidence="1">Orsay</strain>
    </source>
</reference>
<reference evidence="1" key="1">
    <citation type="submission" date="1999-07" db="EMBL/GenBank/DDBJ databases">
        <authorList>
            <person name="Genoscope"/>
        </authorList>
    </citation>
    <scope>NUCLEOTIDE SEQUENCE</scope>
    <source>
        <strain evidence="1">Orsay</strain>
    </source>
</reference>
<dbReference type="Proteomes" id="UP000009139">
    <property type="component" value="Chromosome"/>
</dbReference>
<evidence type="ECO:0000313" key="3">
    <source>
        <dbReference type="Proteomes" id="UP000000810"/>
    </source>
</evidence>
<gene>
    <name evidence="1" type="ordered locus">PAB1260</name>
</gene>
<reference evidence="1 3" key="4">
    <citation type="journal article" date="2003" name="Mol. Microbiol.">
        <title>An integrated analysis of the genome of the hyperthermophilic archaeon Pyrococcus abyssi.</title>
        <authorList>
            <person name="Cohen G."/>
            <person name="Barbe V."/>
            <person name="Flament D."/>
            <person name="Galperin M."/>
            <person name="Heilig R."/>
            <person name="Ripp R."/>
            <person name="Lecompte O."/>
            <person name="Prieur D."/>
            <person name="Poch O."/>
            <person name="Quellerou J."/>
            <person name="Thierry J.C."/>
            <person name="Van der Oost J."/>
            <person name="Weissenbach J."/>
            <person name="Zivanovic Y."/>
            <person name="Forterre P."/>
        </authorList>
    </citation>
    <scope>NUCLEOTIDE SEQUENCE [LARGE SCALE GENOMIC DNA]</scope>
    <source>
        <strain evidence="3">GE5 / Orsay</strain>
        <strain evidence="1">Orsay</strain>
    </source>
</reference>
<reference evidence="1" key="3">
    <citation type="journal article" date="2001" name="Genome Res.">
        <title>Genome evolution at the genus level: comparison of three complete genomes of hyperthermophilic archaea.</title>
        <authorList>
            <person name="Lecompte O."/>
            <person name="Ripp R."/>
            <person name="Puzos-Barbe V."/>
            <person name="Duprat S."/>
            <person name="Heilig R."/>
            <person name="Dietrich J."/>
            <person name="Thierry J.C."/>
            <person name="Poch O."/>
        </authorList>
    </citation>
    <scope>NUCLEOTIDE SEQUENCE</scope>
    <source>
        <strain evidence="1">Orsay</strain>
    </source>
</reference>
<evidence type="ECO:0000313" key="4">
    <source>
        <dbReference type="Proteomes" id="UP000009139"/>
    </source>
</evidence>